<accession>A0A2M3ZP45</accession>
<organism evidence="2">
    <name type="scientific">Anopheles braziliensis</name>
    <dbReference type="NCBI Taxonomy" id="58242"/>
    <lineage>
        <taxon>Eukaryota</taxon>
        <taxon>Metazoa</taxon>
        <taxon>Ecdysozoa</taxon>
        <taxon>Arthropoda</taxon>
        <taxon>Hexapoda</taxon>
        <taxon>Insecta</taxon>
        <taxon>Pterygota</taxon>
        <taxon>Neoptera</taxon>
        <taxon>Endopterygota</taxon>
        <taxon>Diptera</taxon>
        <taxon>Nematocera</taxon>
        <taxon>Culicoidea</taxon>
        <taxon>Culicidae</taxon>
        <taxon>Anophelinae</taxon>
        <taxon>Anopheles</taxon>
    </lineage>
</organism>
<proteinExistence type="predicted"/>
<keyword evidence="1" id="KW-0732">Signal</keyword>
<protein>
    <submittedName>
        <fullName evidence="2">Putative secreted peptide</fullName>
    </submittedName>
</protein>
<name>A0A2M3ZP45_9DIPT</name>
<feature type="chain" id="PRO_5014875944" evidence="1">
    <location>
        <begin position="28"/>
        <end position="85"/>
    </location>
</feature>
<evidence type="ECO:0000313" key="2">
    <source>
        <dbReference type="EMBL" id="MBW30275.1"/>
    </source>
</evidence>
<evidence type="ECO:0000256" key="1">
    <source>
        <dbReference type="SAM" id="SignalP"/>
    </source>
</evidence>
<dbReference type="AlphaFoldDB" id="A0A2M3ZP45"/>
<sequence>MVYTDLLFYCSLGLLCCGGWMPERVSAIPCQKGDNTYNGYTIGTHTLDTRNECARAVQHYGARFNFSLFTAPPKPKPYDAEFAIT</sequence>
<reference evidence="2" key="1">
    <citation type="submission" date="2018-01" db="EMBL/GenBank/DDBJ databases">
        <title>An insight into the sialome of Amazonian anophelines.</title>
        <authorList>
            <person name="Ribeiro J.M."/>
            <person name="Scarpassa V."/>
            <person name="Calvo E."/>
        </authorList>
    </citation>
    <scope>NUCLEOTIDE SEQUENCE</scope>
    <source>
        <tissue evidence="2">Salivary glands</tissue>
    </source>
</reference>
<feature type="signal peptide" evidence="1">
    <location>
        <begin position="1"/>
        <end position="27"/>
    </location>
</feature>
<dbReference type="EMBL" id="GGFM01009524">
    <property type="protein sequence ID" value="MBW30275.1"/>
    <property type="molecule type" value="Transcribed_RNA"/>
</dbReference>